<dbReference type="EC" id="2.7.1.108" evidence="3"/>
<dbReference type="GO" id="GO:0004168">
    <property type="term" value="F:dolichol kinase activity"/>
    <property type="evidence" value="ECO:0007669"/>
    <property type="project" value="UniProtKB-EC"/>
</dbReference>
<keyword evidence="4" id="KW-0808">Transferase</keyword>
<proteinExistence type="inferred from homology"/>
<reference evidence="12" key="1">
    <citation type="submission" date="2010-08" db="EMBL/GenBank/DDBJ databases">
        <authorList>
            <consortium name="Caenorhabditis japonica Sequencing Consortium"/>
            <person name="Wilson R.K."/>
        </authorList>
    </citation>
    <scope>NUCLEOTIDE SEQUENCE [LARGE SCALE GENOMIC DNA]</scope>
    <source>
        <strain evidence="12">DF5081</strain>
    </source>
</reference>
<name>A0A8R1E2H3_CAEJA</name>
<dbReference type="GO" id="GO:0043048">
    <property type="term" value="P:dolichyl monophosphate biosynthetic process"/>
    <property type="evidence" value="ECO:0007669"/>
    <property type="project" value="TreeGrafter"/>
</dbReference>
<comment type="similarity">
    <text evidence="2">Belongs to the polyprenol kinase family.</text>
</comment>
<feature type="transmembrane region" description="Helical" evidence="10">
    <location>
        <begin position="267"/>
        <end position="286"/>
    </location>
</feature>
<organism evidence="11 12">
    <name type="scientific">Caenorhabditis japonica</name>
    <dbReference type="NCBI Taxonomy" id="281687"/>
    <lineage>
        <taxon>Eukaryota</taxon>
        <taxon>Metazoa</taxon>
        <taxon>Ecdysozoa</taxon>
        <taxon>Nematoda</taxon>
        <taxon>Chromadorea</taxon>
        <taxon>Rhabditida</taxon>
        <taxon>Rhabditina</taxon>
        <taxon>Rhabditomorpha</taxon>
        <taxon>Rhabditoidea</taxon>
        <taxon>Rhabditidae</taxon>
        <taxon>Peloderinae</taxon>
        <taxon>Caenorhabditis</taxon>
    </lineage>
</organism>
<keyword evidence="6" id="KW-0418">Kinase</keyword>
<evidence type="ECO:0000256" key="4">
    <source>
        <dbReference type="ARBA" id="ARBA00022679"/>
    </source>
</evidence>
<feature type="transmembrane region" description="Helical" evidence="10">
    <location>
        <begin position="6"/>
        <end position="27"/>
    </location>
</feature>
<feature type="transmembrane region" description="Helical" evidence="10">
    <location>
        <begin position="244"/>
        <end position="261"/>
    </location>
</feature>
<reference evidence="11" key="2">
    <citation type="submission" date="2022-06" db="UniProtKB">
        <authorList>
            <consortium name="EnsemblMetazoa"/>
        </authorList>
    </citation>
    <scope>IDENTIFICATION</scope>
    <source>
        <strain evidence="11">DF5081</strain>
    </source>
</reference>
<feature type="transmembrane region" description="Helical" evidence="10">
    <location>
        <begin position="78"/>
        <end position="99"/>
    </location>
</feature>
<evidence type="ECO:0000256" key="6">
    <source>
        <dbReference type="ARBA" id="ARBA00022777"/>
    </source>
</evidence>
<feature type="transmembrane region" description="Helical" evidence="10">
    <location>
        <begin position="205"/>
        <end position="224"/>
    </location>
</feature>
<evidence type="ECO:0000313" key="12">
    <source>
        <dbReference type="Proteomes" id="UP000005237"/>
    </source>
</evidence>
<dbReference type="InterPro" id="IPR032974">
    <property type="entry name" value="Polypren_kinase"/>
</dbReference>
<sequence>MLGDEYGSLVAVATFSTAVIVGISWILRSRPILINLVFVVTLTFAIFTFSQLVNQSIIGTFQLLFQMVIGSSNSWNRVYMVAFWLANVAVSLFFCVYVTSIGRSSTVHRKFFHLTVSLIYISGVVLDPLFSWLCAWLWLCIFVLVELLRYLAVPPWGAVLNEHLLIFKDAQDSELLLTPIYLLVGIFLPLMLSGGVGAHHFSLKLAHFAGVAAVGVGDSMAAIIGSKYGKNKWNGSQKSLEGTAAMLFSMLLFLIVVNYSLPATSSSSIFSVCVVSLIASFLEAFLHKMDNFVLPLVTFVLL</sequence>
<dbReference type="GO" id="GO:0005789">
    <property type="term" value="C:endoplasmic reticulum membrane"/>
    <property type="evidence" value="ECO:0007669"/>
    <property type="project" value="UniProtKB-SubCell"/>
</dbReference>
<dbReference type="PANTHER" id="PTHR13205:SF15">
    <property type="entry name" value="DOLICHOL KINASE"/>
    <property type="match status" value="1"/>
</dbReference>
<keyword evidence="8 10" id="KW-1133">Transmembrane helix</keyword>
<comment type="subcellular location">
    <subcellularLocation>
        <location evidence="1">Endoplasmic reticulum membrane</location>
        <topology evidence="1">Multi-pass membrane protein</topology>
    </subcellularLocation>
</comment>
<keyword evidence="12" id="KW-1185">Reference proteome</keyword>
<keyword evidence="9 10" id="KW-0472">Membrane</keyword>
<dbReference type="OMA" id="NEHLLIF"/>
<evidence type="ECO:0000313" key="11">
    <source>
        <dbReference type="EnsemblMetazoa" id="CJA18360.1"/>
    </source>
</evidence>
<dbReference type="PANTHER" id="PTHR13205">
    <property type="entry name" value="TRANSMEMBRANE PROTEIN 15-RELATED"/>
    <property type="match status" value="1"/>
</dbReference>
<dbReference type="AlphaFoldDB" id="A0A8R1E2H3"/>
<dbReference type="Proteomes" id="UP000005237">
    <property type="component" value="Unassembled WGS sequence"/>
</dbReference>
<evidence type="ECO:0000256" key="7">
    <source>
        <dbReference type="ARBA" id="ARBA00022824"/>
    </source>
</evidence>
<evidence type="ECO:0000256" key="8">
    <source>
        <dbReference type="ARBA" id="ARBA00022989"/>
    </source>
</evidence>
<accession>A0A8R1E2H3</accession>
<dbReference type="EnsemblMetazoa" id="CJA18360.1">
    <property type="protein sequence ID" value="CJA18360.1"/>
    <property type="gene ID" value="WBGene00137564"/>
</dbReference>
<evidence type="ECO:0000256" key="5">
    <source>
        <dbReference type="ARBA" id="ARBA00022692"/>
    </source>
</evidence>
<feature type="transmembrane region" description="Helical" evidence="10">
    <location>
        <begin position="34"/>
        <end position="58"/>
    </location>
</feature>
<protein>
    <recommendedName>
        <fullName evidence="3">dolichol kinase</fullName>
        <ecNumber evidence="3">2.7.1.108</ecNumber>
    </recommendedName>
</protein>
<feature type="transmembrane region" description="Helical" evidence="10">
    <location>
        <begin position="180"/>
        <end position="199"/>
    </location>
</feature>
<evidence type="ECO:0000256" key="2">
    <source>
        <dbReference type="ARBA" id="ARBA00010794"/>
    </source>
</evidence>
<evidence type="ECO:0000256" key="10">
    <source>
        <dbReference type="SAM" id="Phobius"/>
    </source>
</evidence>
<keyword evidence="5 10" id="KW-0812">Transmembrane</keyword>
<evidence type="ECO:0000256" key="1">
    <source>
        <dbReference type="ARBA" id="ARBA00004477"/>
    </source>
</evidence>
<evidence type="ECO:0000256" key="3">
    <source>
        <dbReference type="ARBA" id="ARBA00012132"/>
    </source>
</evidence>
<keyword evidence="7" id="KW-0256">Endoplasmic reticulum</keyword>
<evidence type="ECO:0000256" key="9">
    <source>
        <dbReference type="ARBA" id="ARBA00023136"/>
    </source>
</evidence>